<keyword evidence="1" id="KW-1133">Transmembrane helix</keyword>
<sequence length="119" mass="13778">MNQEIDNTPVTRSEVERNVLLVTYVLYGLGFFSGITAVAGVIINHVKLRDCRDPVAYSHHRWLMRTFWFTVLWSLVCLVLTTVMIGFLGYLILWCWGLYRFIRGVLAFAEHRAMPGPTR</sequence>
<accession>A0ABV2AYF0</accession>
<reference evidence="2 3" key="1">
    <citation type="submission" date="2013-03" db="EMBL/GenBank/DDBJ databases">
        <title>Salinisphaera dokdonensis CL-ES53 Genome Sequencing.</title>
        <authorList>
            <person name="Li C."/>
            <person name="Lai Q."/>
            <person name="Shao Z."/>
        </authorList>
    </citation>
    <scope>NUCLEOTIDE SEQUENCE [LARGE SCALE GENOMIC DNA]</scope>
    <source>
        <strain evidence="2 3">CL-ES53</strain>
    </source>
</reference>
<name>A0ABV2AYF0_9GAMM</name>
<feature type="transmembrane region" description="Helical" evidence="1">
    <location>
        <begin position="67"/>
        <end position="93"/>
    </location>
</feature>
<feature type="transmembrane region" description="Helical" evidence="1">
    <location>
        <begin position="24"/>
        <end position="46"/>
    </location>
</feature>
<evidence type="ECO:0000256" key="1">
    <source>
        <dbReference type="SAM" id="Phobius"/>
    </source>
</evidence>
<organism evidence="2 3">
    <name type="scientific">Salinisphaera dokdonensis CL-ES53</name>
    <dbReference type="NCBI Taxonomy" id="1304272"/>
    <lineage>
        <taxon>Bacteria</taxon>
        <taxon>Pseudomonadati</taxon>
        <taxon>Pseudomonadota</taxon>
        <taxon>Gammaproteobacteria</taxon>
        <taxon>Salinisphaerales</taxon>
        <taxon>Salinisphaeraceae</taxon>
        <taxon>Salinisphaera</taxon>
    </lineage>
</organism>
<gene>
    <name evidence="2" type="ORF">SADO_02800</name>
</gene>
<dbReference type="EMBL" id="APND01000001">
    <property type="protein sequence ID" value="MES1928149.1"/>
    <property type="molecule type" value="Genomic_DNA"/>
</dbReference>
<keyword evidence="1 2" id="KW-0812">Transmembrane</keyword>
<keyword evidence="1" id="KW-0472">Membrane</keyword>
<proteinExistence type="predicted"/>
<evidence type="ECO:0000313" key="3">
    <source>
        <dbReference type="Proteomes" id="UP001460888"/>
    </source>
</evidence>
<dbReference type="RefSeq" id="WP_353109045.1">
    <property type="nucleotide sequence ID" value="NZ_APND01000001.1"/>
</dbReference>
<evidence type="ECO:0000313" key="2">
    <source>
        <dbReference type="EMBL" id="MES1928149.1"/>
    </source>
</evidence>
<comment type="caution">
    <text evidence="2">The sequence shown here is derived from an EMBL/GenBank/DDBJ whole genome shotgun (WGS) entry which is preliminary data.</text>
</comment>
<protein>
    <submittedName>
        <fullName evidence="2">Transmembrane protein</fullName>
    </submittedName>
</protein>
<dbReference type="Proteomes" id="UP001460888">
    <property type="component" value="Unassembled WGS sequence"/>
</dbReference>
<keyword evidence="3" id="KW-1185">Reference proteome</keyword>